<dbReference type="EMBL" id="JPKZ01002197">
    <property type="protein sequence ID" value="KHN78051.1"/>
    <property type="molecule type" value="Genomic_DNA"/>
</dbReference>
<protein>
    <submittedName>
        <fullName evidence="1">Uncharacterized protein</fullName>
    </submittedName>
</protein>
<reference evidence="1 2" key="1">
    <citation type="submission" date="2014-11" db="EMBL/GenBank/DDBJ databases">
        <title>Genetic blueprint of the zoonotic pathogen Toxocara canis.</title>
        <authorList>
            <person name="Zhu X.-Q."/>
            <person name="Korhonen P.K."/>
            <person name="Cai H."/>
            <person name="Young N.D."/>
            <person name="Nejsum P."/>
            <person name="von Samson-Himmelstjerna G."/>
            <person name="Boag P.R."/>
            <person name="Tan P."/>
            <person name="Li Q."/>
            <person name="Min J."/>
            <person name="Yang Y."/>
            <person name="Wang X."/>
            <person name="Fang X."/>
            <person name="Hall R.S."/>
            <person name="Hofmann A."/>
            <person name="Sternberg P.W."/>
            <person name="Jex A.R."/>
            <person name="Gasser R.B."/>
        </authorList>
    </citation>
    <scope>NUCLEOTIDE SEQUENCE [LARGE SCALE GENOMIC DNA]</scope>
    <source>
        <strain evidence="1">PN_DK_2014</strain>
    </source>
</reference>
<gene>
    <name evidence="1" type="ORF">Tcan_01565</name>
</gene>
<accession>A0A0B2V3N8</accession>
<sequence>MHITVEFVVHEVVPLVFQRGPARCALEAFGVQRTIERSTHHSSSTETVMVISIHLPLTTLLLALCTLQCCKTFFLINNRPFGKRSYDETFDSDTDLHETGIDRSTRSLSTLASMHPGLSNLIIEFFEARNDSMRRGIRNVPRIRSSYRQGGTIMLG</sequence>
<name>A0A0B2V3N8_TOXCA</name>
<evidence type="ECO:0000313" key="2">
    <source>
        <dbReference type="Proteomes" id="UP000031036"/>
    </source>
</evidence>
<organism evidence="1 2">
    <name type="scientific">Toxocara canis</name>
    <name type="common">Canine roundworm</name>
    <dbReference type="NCBI Taxonomy" id="6265"/>
    <lineage>
        <taxon>Eukaryota</taxon>
        <taxon>Metazoa</taxon>
        <taxon>Ecdysozoa</taxon>
        <taxon>Nematoda</taxon>
        <taxon>Chromadorea</taxon>
        <taxon>Rhabditida</taxon>
        <taxon>Spirurina</taxon>
        <taxon>Ascaridomorpha</taxon>
        <taxon>Ascaridoidea</taxon>
        <taxon>Toxocaridae</taxon>
        <taxon>Toxocara</taxon>
    </lineage>
</organism>
<comment type="caution">
    <text evidence="1">The sequence shown here is derived from an EMBL/GenBank/DDBJ whole genome shotgun (WGS) entry which is preliminary data.</text>
</comment>
<dbReference type="Proteomes" id="UP000031036">
    <property type="component" value="Unassembled WGS sequence"/>
</dbReference>
<keyword evidence="2" id="KW-1185">Reference proteome</keyword>
<evidence type="ECO:0000313" key="1">
    <source>
        <dbReference type="EMBL" id="KHN78051.1"/>
    </source>
</evidence>
<proteinExistence type="predicted"/>
<dbReference type="AlphaFoldDB" id="A0A0B2V3N8"/>